<feature type="region of interest" description="Disordered" evidence="1">
    <location>
        <begin position="154"/>
        <end position="180"/>
    </location>
</feature>
<evidence type="ECO:0000256" key="1">
    <source>
        <dbReference type="SAM" id="MobiDB-lite"/>
    </source>
</evidence>
<feature type="region of interest" description="Disordered" evidence="1">
    <location>
        <begin position="82"/>
        <end position="103"/>
    </location>
</feature>
<keyword evidence="4" id="KW-1185">Reference proteome</keyword>
<name>A0ABN2GQ31_9ACTN</name>
<dbReference type="EMBL" id="BAAAQF010000006">
    <property type="protein sequence ID" value="GAA1674257.1"/>
    <property type="molecule type" value="Genomic_DNA"/>
</dbReference>
<organism evidence="3 4">
    <name type="scientific">Glycomyces endophyticus</name>
    <dbReference type="NCBI Taxonomy" id="480996"/>
    <lineage>
        <taxon>Bacteria</taxon>
        <taxon>Bacillati</taxon>
        <taxon>Actinomycetota</taxon>
        <taxon>Actinomycetes</taxon>
        <taxon>Glycomycetales</taxon>
        <taxon>Glycomycetaceae</taxon>
        <taxon>Glycomyces</taxon>
    </lineage>
</organism>
<evidence type="ECO:0000313" key="4">
    <source>
        <dbReference type="Proteomes" id="UP001499851"/>
    </source>
</evidence>
<dbReference type="Proteomes" id="UP001499851">
    <property type="component" value="Unassembled WGS sequence"/>
</dbReference>
<dbReference type="RefSeq" id="WP_344485557.1">
    <property type="nucleotide sequence ID" value="NZ_BAAAQF010000006.1"/>
</dbReference>
<proteinExistence type="predicted"/>
<reference evidence="3 4" key="1">
    <citation type="journal article" date="2019" name="Int. J. Syst. Evol. Microbiol.">
        <title>The Global Catalogue of Microorganisms (GCM) 10K type strain sequencing project: providing services to taxonomists for standard genome sequencing and annotation.</title>
        <authorList>
            <consortium name="The Broad Institute Genomics Platform"/>
            <consortium name="The Broad Institute Genome Sequencing Center for Infectious Disease"/>
            <person name="Wu L."/>
            <person name="Ma J."/>
        </authorList>
    </citation>
    <scope>NUCLEOTIDE SEQUENCE [LARGE SCALE GENOMIC DNA]</scope>
    <source>
        <strain evidence="3 4">JCM 16001</strain>
    </source>
</reference>
<evidence type="ECO:0000313" key="3">
    <source>
        <dbReference type="EMBL" id="GAA1674257.1"/>
    </source>
</evidence>
<accession>A0ABN2GQ31</accession>
<sequence length="180" mass="20396">MAPKRSGLITKALNYLKKPPRRKGSAAHNLSARELTHLMRGELRTWNGDLVGTGYHYRPGGEDLPGRRIGDVQATHPNGVYDAKTEYRNPHPPPEWVPKKSWSSKDATNTFFPDKWSPQDIDTAMSESFKHGRKDPDGKWYGEHNGVYIKGYWDPSTGRIGNGHPVSPNEYEDMRKKLGK</sequence>
<evidence type="ECO:0000259" key="2">
    <source>
        <dbReference type="Pfam" id="PF14436"/>
    </source>
</evidence>
<gene>
    <name evidence="3" type="ORF">GCM10009830_20830</name>
</gene>
<comment type="caution">
    <text evidence="3">The sequence shown here is derived from an EMBL/GenBank/DDBJ whole genome shotgun (WGS) entry which is preliminary data.</text>
</comment>
<dbReference type="InterPro" id="IPR029501">
    <property type="entry name" value="EndoU_bac"/>
</dbReference>
<protein>
    <recommendedName>
        <fullName evidence="2">Bacterial EndoU nuclease domain-containing protein</fullName>
    </recommendedName>
</protein>
<dbReference type="Pfam" id="PF14436">
    <property type="entry name" value="EndoU_bacteria"/>
    <property type="match status" value="1"/>
</dbReference>
<feature type="domain" description="Bacterial EndoU nuclease" evidence="2">
    <location>
        <begin position="35"/>
        <end position="166"/>
    </location>
</feature>